<keyword evidence="3" id="KW-0663">Pyridoxal phosphate</keyword>
<name>A0A0M8PST3_RHORH</name>
<dbReference type="InterPro" id="IPR015421">
    <property type="entry name" value="PyrdxlP-dep_Trfase_major"/>
</dbReference>
<evidence type="ECO:0000259" key="7">
    <source>
        <dbReference type="Pfam" id="PF00155"/>
    </source>
</evidence>
<dbReference type="Gene3D" id="3.90.1150.10">
    <property type="entry name" value="Aspartate Aminotransferase, domain 1"/>
    <property type="match status" value="1"/>
</dbReference>
<reference evidence="9" key="2">
    <citation type="submission" date="2015-01" db="EMBL/GenBank/DDBJ databases">
        <title>Draft genome sequence of potential hydrocarbon metabolising strain of Rhodococcus rhodochrous.</title>
        <authorList>
            <person name="Aggarwal R.K."/>
            <person name="Dawar C."/>
        </authorList>
    </citation>
    <scope>NUCLEOTIDE SEQUENCE [LARGE SCALE GENOMIC DNA]</scope>
    <source>
        <strain evidence="9">KG-21</strain>
    </source>
</reference>
<dbReference type="SUPFAM" id="SSF53383">
    <property type="entry name" value="PLP-dependent transferases"/>
    <property type="match status" value="1"/>
</dbReference>
<dbReference type="InterPro" id="IPR004839">
    <property type="entry name" value="Aminotransferase_I/II_large"/>
</dbReference>
<dbReference type="Pfam" id="PF00155">
    <property type="entry name" value="Aminotran_1_2"/>
    <property type="match status" value="1"/>
</dbReference>
<keyword evidence="8" id="KW-0808">Transferase</keyword>
<feature type="domain" description="Aminotransferase class I/classII large" evidence="7">
    <location>
        <begin position="66"/>
        <end position="406"/>
    </location>
</feature>
<dbReference type="PATRIC" id="fig|1441923.3.peg.329"/>
<proteinExistence type="inferred from homology"/>
<keyword evidence="8" id="KW-0032">Aminotransferase</keyword>
<dbReference type="PANTHER" id="PTHR43525">
    <property type="entry name" value="PROTEIN MALY"/>
    <property type="match status" value="1"/>
</dbReference>
<protein>
    <recommendedName>
        <fullName evidence="2">cysteine-S-conjugate beta-lyase</fullName>
        <ecNumber evidence="2">4.4.1.13</ecNumber>
    </recommendedName>
</protein>
<reference evidence="8 9" key="1">
    <citation type="journal article" date="2015" name="Genome Announc.">
        <title>Draft Genome Sequence of Rhodococcus rhodochrous Strain KG-21, a Soil Isolate from Oil Fields of Krishna-Godavari Basin, India.</title>
        <authorList>
            <person name="Dawar C."/>
            <person name="Aggarwal R.K."/>
        </authorList>
    </citation>
    <scope>NUCLEOTIDE SEQUENCE [LARGE SCALE GENOMIC DNA]</scope>
    <source>
        <strain evidence="8 9">KG-21</strain>
    </source>
</reference>
<dbReference type="EMBL" id="AZYO01000002">
    <property type="protein sequence ID" value="KOS57848.1"/>
    <property type="molecule type" value="Genomic_DNA"/>
</dbReference>
<evidence type="ECO:0000313" key="9">
    <source>
        <dbReference type="Proteomes" id="UP000037712"/>
    </source>
</evidence>
<evidence type="ECO:0000256" key="5">
    <source>
        <dbReference type="ARBA" id="ARBA00037974"/>
    </source>
</evidence>
<organism evidence="8 9">
    <name type="scientific">Rhodococcus rhodochrous KG-21</name>
    <dbReference type="NCBI Taxonomy" id="1441923"/>
    <lineage>
        <taxon>Bacteria</taxon>
        <taxon>Bacillati</taxon>
        <taxon>Actinomycetota</taxon>
        <taxon>Actinomycetes</taxon>
        <taxon>Mycobacteriales</taxon>
        <taxon>Nocardiaceae</taxon>
        <taxon>Rhodococcus</taxon>
    </lineage>
</organism>
<evidence type="ECO:0000256" key="2">
    <source>
        <dbReference type="ARBA" id="ARBA00012224"/>
    </source>
</evidence>
<dbReference type="InterPro" id="IPR015422">
    <property type="entry name" value="PyrdxlP-dep_Trfase_small"/>
</dbReference>
<comment type="similarity">
    <text evidence="5">Belongs to the class-II pyridoxal-phosphate-dependent aminotransferase family. MalY/PatB cystathionine beta-lyase subfamily.</text>
</comment>
<sequence>MGIAASQASSARGSPMTGASPTPEGRHPGFDDLDIGDLARRTSVKWARAVRAGALPAWVADMDFPIAPVIGDALCDAARSGELGYPDWAGGTPLRAEFARRMQSRYGWTVDPADVREQTDLIQALQLILHLHTERGDGVVIQTPNYPPFLATIAAMGRRTVEFPFVDTQEGWRLDFDTLRASLVAERPKVLVLVDPHNPTGRVHIRPELTRIAELAAEFDLLVVSDEIHAELIYAPHRHIPFASIGPDAAARTITLTSAGKAFNIAGLRCAVAHYGSKQLLAVRDREPPDLYGTVSTPAVLGTLAAWRHGQDWQDTLLRVLDRNRRRVDAALREHLPEARHHRPEGTYLTWVDVSAAAVDDPVRRIRDLGRVLVDGGKPFGPSAEAFVRINFATSAAVLEHILDGISAAMHGRRADSPLTGLLGT</sequence>
<accession>A0A0M8PST3</accession>
<evidence type="ECO:0000313" key="8">
    <source>
        <dbReference type="EMBL" id="KOS57848.1"/>
    </source>
</evidence>
<comment type="caution">
    <text evidence="8">The sequence shown here is derived from an EMBL/GenBank/DDBJ whole genome shotgun (WGS) entry which is preliminary data.</text>
</comment>
<dbReference type="Gene3D" id="3.40.640.10">
    <property type="entry name" value="Type I PLP-dependent aspartate aminotransferase-like (Major domain)"/>
    <property type="match status" value="1"/>
</dbReference>
<evidence type="ECO:0000256" key="1">
    <source>
        <dbReference type="ARBA" id="ARBA00001933"/>
    </source>
</evidence>
<dbReference type="CDD" id="cd00609">
    <property type="entry name" value="AAT_like"/>
    <property type="match status" value="1"/>
</dbReference>
<evidence type="ECO:0000256" key="4">
    <source>
        <dbReference type="ARBA" id="ARBA00023239"/>
    </source>
</evidence>
<dbReference type="AlphaFoldDB" id="A0A0M8PST3"/>
<dbReference type="GO" id="GO:0008483">
    <property type="term" value="F:transaminase activity"/>
    <property type="evidence" value="ECO:0007669"/>
    <property type="project" value="UniProtKB-KW"/>
</dbReference>
<evidence type="ECO:0000256" key="6">
    <source>
        <dbReference type="SAM" id="MobiDB-lite"/>
    </source>
</evidence>
<dbReference type="InterPro" id="IPR051798">
    <property type="entry name" value="Class-II_PLP-Dep_Aminotrans"/>
</dbReference>
<keyword evidence="4" id="KW-0456">Lyase</keyword>
<gene>
    <name evidence="8" type="ORF">Z051_01495</name>
</gene>
<dbReference type="GO" id="GO:0030170">
    <property type="term" value="F:pyridoxal phosphate binding"/>
    <property type="evidence" value="ECO:0007669"/>
    <property type="project" value="InterPro"/>
</dbReference>
<evidence type="ECO:0000256" key="3">
    <source>
        <dbReference type="ARBA" id="ARBA00022898"/>
    </source>
</evidence>
<feature type="compositionally biased region" description="Polar residues" evidence="6">
    <location>
        <begin position="1"/>
        <end position="20"/>
    </location>
</feature>
<dbReference type="Proteomes" id="UP000037712">
    <property type="component" value="Unassembled WGS sequence"/>
</dbReference>
<comment type="cofactor">
    <cofactor evidence="1">
        <name>pyridoxal 5'-phosphate</name>
        <dbReference type="ChEBI" id="CHEBI:597326"/>
    </cofactor>
</comment>
<feature type="region of interest" description="Disordered" evidence="6">
    <location>
        <begin position="1"/>
        <end position="33"/>
    </location>
</feature>
<dbReference type="InterPro" id="IPR015424">
    <property type="entry name" value="PyrdxlP-dep_Trfase"/>
</dbReference>
<dbReference type="GO" id="GO:0047804">
    <property type="term" value="F:cysteine-S-conjugate beta-lyase activity"/>
    <property type="evidence" value="ECO:0007669"/>
    <property type="project" value="UniProtKB-EC"/>
</dbReference>
<dbReference type="PANTHER" id="PTHR43525:SF2">
    <property type="entry name" value="CYSTATHIONINE BETA-LYASE-RELATED"/>
    <property type="match status" value="1"/>
</dbReference>
<dbReference type="EC" id="4.4.1.13" evidence="2"/>